<proteinExistence type="predicted"/>
<dbReference type="InterPro" id="IPR052076">
    <property type="entry name" value="TRP_cation_channel"/>
</dbReference>
<organism evidence="7 8">
    <name type="scientific">Portunus trituberculatus</name>
    <name type="common">Swimming crab</name>
    <name type="synonym">Neptunus trituberculatus</name>
    <dbReference type="NCBI Taxonomy" id="210409"/>
    <lineage>
        <taxon>Eukaryota</taxon>
        <taxon>Metazoa</taxon>
        <taxon>Ecdysozoa</taxon>
        <taxon>Arthropoda</taxon>
        <taxon>Crustacea</taxon>
        <taxon>Multicrustacea</taxon>
        <taxon>Malacostraca</taxon>
        <taxon>Eumalacostraca</taxon>
        <taxon>Eucarida</taxon>
        <taxon>Decapoda</taxon>
        <taxon>Pleocyemata</taxon>
        <taxon>Brachyura</taxon>
        <taxon>Eubrachyura</taxon>
        <taxon>Portunoidea</taxon>
        <taxon>Portunidae</taxon>
        <taxon>Portuninae</taxon>
        <taxon>Portunus</taxon>
    </lineage>
</organism>
<keyword evidence="1" id="KW-0813">Transport</keyword>
<evidence type="ECO:0000256" key="5">
    <source>
        <dbReference type="ARBA" id="ARBA00023303"/>
    </source>
</evidence>
<evidence type="ECO:0000313" key="8">
    <source>
        <dbReference type="Proteomes" id="UP000324222"/>
    </source>
</evidence>
<keyword evidence="7" id="KW-0675">Receptor</keyword>
<reference evidence="7 8" key="1">
    <citation type="submission" date="2019-05" db="EMBL/GenBank/DDBJ databases">
        <title>Another draft genome of Portunus trituberculatus and its Hox gene families provides insights of decapod evolution.</title>
        <authorList>
            <person name="Jeong J.-H."/>
            <person name="Song I."/>
            <person name="Kim S."/>
            <person name="Choi T."/>
            <person name="Kim D."/>
            <person name="Ryu S."/>
            <person name="Kim W."/>
        </authorList>
    </citation>
    <scope>NUCLEOTIDE SEQUENCE [LARGE SCALE GENOMIC DNA]</scope>
    <source>
        <tissue evidence="7">Muscle</tissue>
    </source>
</reference>
<accession>A0A5B7DVG7</accession>
<feature type="transmembrane region" description="Helical" evidence="6">
    <location>
        <begin position="303"/>
        <end position="325"/>
    </location>
</feature>
<keyword evidence="6" id="KW-0812">Transmembrane</keyword>
<keyword evidence="4" id="KW-0406">Ion transport</keyword>
<dbReference type="PANTHER" id="PTHR47143">
    <property type="entry name" value="TRANSIENT RECEPTOR POTENTIAL CATION CHANNEL PROTEIN PAINLESS"/>
    <property type="match status" value="1"/>
</dbReference>
<evidence type="ECO:0000313" key="7">
    <source>
        <dbReference type="EMBL" id="MPC24963.1"/>
    </source>
</evidence>
<gene>
    <name evidence="7" type="primary">pyx_1</name>
    <name evidence="7" type="ORF">E2C01_018057</name>
</gene>
<keyword evidence="5" id="KW-0407">Ion channel</keyword>
<dbReference type="AlphaFoldDB" id="A0A5B7DVG7"/>
<name>A0A5B7DVG7_PORTR</name>
<feature type="transmembrane region" description="Helical" evidence="6">
    <location>
        <begin position="238"/>
        <end position="258"/>
    </location>
</feature>
<protein>
    <submittedName>
        <fullName evidence="7">Transient receptor potential channel pyrexia</fullName>
    </submittedName>
</protein>
<dbReference type="Proteomes" id="UP000324222">
    <property type="component" value="Unassembled WGS sequence"/>
</dbReference>
<evidence type="ECO:0000256" key="2">
    <source>
        <dbReference type="ARBA" id="ARBA00022737"/>
    </source>
</evidence>
<dbReference type="GO" id="GO:0022857">
    <property type="term" value="F:transmembrane transporter activity"/>
    <property type="evidence" value="ECO:0007669"/>
    <property type="project" value="TreeGrafter"/>
</dbReference>
<feature type="transmembrane region" description="Helical" evidence="6">
    <location>
        <begin position="368"/>
        <end position="388"/>
    </location>
</feature>
<keyword evidence="2" id="KW-0677">Repeat</keyword>
<sequence>MCQCPCRVVAEGILASEWWTAAFFVEEEEKDHKSDTEDDSEYLDTQGRSPYCTNFHEMIKSHPNLALKALDHCHANLPPESGQNHDFRLFEDNMCSEAGMKHSRRSHTPMAGWRLLQDHPVSLMMMKEECPGLLQHPFTDSWLRHFWRTSVFYSYTILLIIEVLYLVSLHFFMDNVDNWVQIQHKCNTTQEQFCRLSSSPGTAEVALHHTDTTQGGPLLGMAVAQVDSNFRCSQRTSLWQWIFVVVMTVTIASLECIYVYREWQWHFGIVGLLLEWILIIGRLNELPVLFVFMPITRRFLFGYIKALLYVTSLLFAFSYIFQLLLDDHEAFDSRPKAMVKMIVWLFGDLNYDSTFVEKPPLHPIMTTQMFVAFIIIMFGFIANLAVTLPSDRLEEFRKDAAFFQKLTQSTLLLEIQACFPWSLCQKLNDKDDKHKSNRIITWINKTLQEIFSADIIQISKKRKDNPLQELEQQVATLVDMCREQGKEVKELRQQLDILYKFMAERD</sequence>
<keyword evidence="8" id="KW-1185">Reference proteome</keyword>
<dbReference type="PANTHER" id="PTHR47143:SF3">
    <property type="entry name" value="PWWP DOMAIN-CONTAINING PROTEIN"/>
    <property type="match status" value="1"/>
</dbReference>
<dbReference type="GO" id="GO:1902495">
    <property type="term" value="C:transmembrane transporter complex"/>
    <property type="evidence" value="ECO:0007669"/>
    <property type="project" value="TreeGrafter"/>
</dbReference>
<keyword evidence="3" id="KW-0040">ANK repeat</keyword>
<dbReference type="EMBL" id="VSRR010001396">
    <property type="protein sequence ID" value="MPC24963.1"/>
    <property type="molecule type" value="Genomic_DNA"/>
</dbReference>
<evidence type="ECO:0000256" key="3">
    <source>
        <dbReference type="ARBA" id="ARBA00023043"/>
    </source>
</evidence>
<dbReference type="OrthoDB" id="6366928at2759"/>
<evidence type="ECO:0000256" key="1">
    <source>
        <dbReference type="ARBA" id="ARBA00022448"/>
    </source>
</evidence>
<keyword evidence="6" id="KW-0472">Membrane</keyword>
<feature type="transmembrane region" description="Helical" evidence="6">
    <location>
        <begin position="152"/>
        <end position="173"/>
    </location>
</feature>
<evidence type="ECO:0000256" key="4">
    <source>
        <dbReference type="ARBA" id="ARBA00023065"/>
    </source>
</evidence>
<keyword evidence="6" id="KW-1133">Transmembrane helix</keyword>
<dbReference type="GO" id="GO:0034220">
    <property type="term" value="P:monoatomic ion transmembrane transport"/>
    <property type="evidence" value="ECO:0007669"/>
    <property type="project" value="UniProtKB-KW"/>
</dbReference>
<comment type="caution">
    <text evidence="7">The sequence shown here is derived from an EMBL/GenBank/DDBJ whole genome shotgun (WGS) entry which is preliminary data.</text>
</comment>
<evidence type="ECO:0000256" key="6">
    <source>
        <dbReference type="SAM" id="Phobius"/>
    </source>
</evidence>